<organism evidence="4 5">
    <name type="scientific">Mesorhabditis spiculigera</name>
    <dbReference type="NCBI Taxonomy" id="96644"/>
    <lineage>
        <taxon>Eukaryota</taxon>
        <taxon>Metazoa</taxon>
        <taxon>Ecdysozoa</taxon>
        <taxon>Nematoda</taxon>
        <taxon>Chromadorea</taxon>
        <taxon>Rhabditida</taxon>
        <taxon>Rhabditina</taxon>
        <taxon>Rhabditomorpha</taxon>
        <taxon>Rhabditoidea</taxon>
        <taxon>Rhabditidae</taxon>
        <taxon>Mesorhabditinae</taxon>
        <taxon>Mesorhabditis</taxon>
    </lineage>
</organism>
<dbReference type="AlphaFoldDB" id="A0AA36CWC6"/>
<dbReference type="EMBL" id="CATQJA010002252">
    <property type="protein sequence ID" value="CAJ0570126.1"/>
    <property type="molecule type" value="Genomic_DNA"/>
</dbReference>
<feature type="region of interest" description="Disordered" evidence="1">
    <location>
        <begin position="1"/>
        <end position="23"/>
    </location>
</feature>
<feature type="compositionally biased region" description="Basic and acidic residues" evidence="1">
    <location>
        <begin position="290"/>
        <end position="304"/>
    </location>
</feature>
<protein>
    <recommendedName>
        <fullName evidence="2">SAC3/GANP/THP3 conserved domain-containing protein</fullName>
    </recommendedName>
</protein>
<dbReference type="InterPro" id="IPR045107">
    <property type="entry name" value="SAC3/GANP/THP3"/>
</dbReference>
<evidence type="ECO:0000259" key="2">
    <source>
        <dbReference type="Pfam" id="PF03399"/>
    </source>
</evidence>
<dbReference type="EMBL" id="CATQJA010002644">
    <property type="protein sequence ID" value="CAJ0576560.1"/>
    <property type="molecule type" value="Genomic_DNA"/>
</dbReference>
<comment type="caution">
    <text evidence="4">The sequence shown here is derived from an EMBL/GenBank/DDBJ whole genome shotgun (WGS) entry which is preliminary data.</text>
</comment>
<accession>A0AA36CWC6</accession>
<dbReference type="Pfam" id="PF03399">
    <property type="entry name" value="SAC3_GANP"/>
    <property type="match status" value="1"/>
</dbReference>
<feature type="compositionally biased region" description="Low complexity" evidence="1">
    <location>
        <begin position="83"/>
        <end position="113"/>
    </location>
</feature>
<dbReference type="GO" id="GO:0005634">
    <property type="term" value="C:nucleus"/>
    <property type="evidence" value="ECO:0007669"/>
    <property type="project" value="TreeGrafter"/>
</dbReference>
<dbReference type="PANTHER" id="PTHR12436">
    <property type="entry name" value="80 KDA MCM3-ASSOCIATED PROTEIN"/>
    <property type="match status" value="1"/>
</dbReference>
<feature type="region of interest" description="Disordered" evidence="1">
    <location>
        <begin position="64"/>
        <end position="113"/>
    </location>
</feature>
<dbReference type="PANTHER" id="PTHR12436:SF4">
    <property type="entry name" value="LEUKOCYTE RECEPTOR CLUSTER MEMBER 8"/>
    <property type="match status" value="1"/>
</dbReference>
<gene>
    <name evidence="4" type="ORF">MSPICULIGERA_LOCUS14850</name>
    <name evidence="3" type="ORF">MSPICULIGERA_LOCUS8574</name>
</gene>
<dbReference type="InterPro" id="IPR005062">
    <property type="entry name" value="SAC3/GANP/THP3_conserved"/>
</dbReference>
<proteinExistence type="predicted"/>
<feature type="compositionally biased region" description="Basic and acidic residues" evidence="1">
    <location>
        <begin position="249"/>
        <end position="260"/>
    </location>
</feature>
<feature type="non-terminal residue" evidence="4">
    <location>
        <position position="1"/>
    </location>
</feature>
<name>A0AA36CWC6_9BILA</name>
<dbReference type="Gene3D" id="1.25.40.990">
    <property type="match status" value="1"/>
</dbReference>
<evidence type="ECO:0000313" key="5">
    <source>
        <dbReference type="Proteomes" id="UP001177023"/>
    </source>
</evidence>
<evidence type="ECO:0000313" key="3">
    <source>
        <dbReference type="EMBL" id="CAJ0570126.1"/>
    </source>
</evidence>
<evidence type="ECO:0000313" key="4">
    <source>
        <dbReference type="EMBL" id="CAJ0576560.1"/>
    </source>
</evidence>
<reference evidence="4" key="1">
    <citation type="submission" date="2023-06" db="EMBL/GenBank/DDBJ databases">
        <authorList>
            <person name="Delattre M."/>
        </authorList>
    </citation>
    <scope>NUCLEOTIDE SEQUENCE</scope>
    <source>
        <strain evidence="4">AF72</strain>
    </source>
</reference>
<feature type="region of interest" description="Disordered" evidence="1">
    <location>
        <begin position="238"/>
        <end position="305"/>
    </location>
</feature>
<feature type="domain" description="SAC3/GANP/THP3 conserved" evidence="2">
    <location>
        <begin position="382"/>
        <end position="598"/>
    </location>
</feature>
<keyword evidence="5" id="KW-1185">Reference proteome</keyword>
<dbReference type="Proteomes" id="UP001177023">
    <property type="component" value="Unassembled WGS sequence"/>
</dbReference>
<evidence type="ECO:0000256" key="1">
    <source>
        <dbReference type="SAM" id="MobiDB-lite"/>
    </source>
</evidence>
<sequence>MMDGLSEIPLPSQPVEHQPAWKSAQDALHRMGYNNTPQKKPPMPPSLMQQYPWMAAALGTVSPVASNNAPTPPNPYTVSPYGQRPVPNQQQPPRNNSWNPQPHQRFQGPPMNNGPNNMYQTMPHTYGQPPGQRPVKFAIKPLNSSFVSSNPRPMVVPGTAVPVGGGPFAGAPPSVMNYIQRARMAIEDKDAPRLTEYLEKRLRPLLSSGTAGIINWDNEPLPHTLNFQVKTMWTPAHQLPGKYNSQKARRSDEMSTPEKKLSKKERKRREHDQAAATATDYSNKAKKAKKSVEQHLGKQNEHQKVYSQMQLQAQKQQQKKDRWQVDVNTDKLNARGARFASKSQENTTKPSFTLSFNPTVRTRQPVIHGTCQTIPKAFFRLTAAPDPSLVRPLPVLRKALEFVKEKYRSGTEYSFVSSQLRSIRQDLTVQRIRNAFTVLVYETHARICLENKDREEFNQCQNQLKSLYADVEEGCPHRNEFTAYRLLYFIYMNNGTDVMNLLRDVTDEMREDECMEYALKVREAVGRKNYPKLLKLAEHAPRMCGYLMDMFIDRERKAFLDVLGASHCAMPISATVLCRWFSMGKQELVEWLAPHGFTPDAKGNVSFKPAKN</sequence>